<feature type="region of interest" description="Disordered" evidence="6">
    <location>
        <begin position="160"/>
        <end position="194"/>
    </location>
</feature>
<dbReference type="HAMAP" id="MF_00256">
    <property type="entry name" value="Ribosomal_eL15"/>
    <property type="match status" value="1"/>
</dbReference>
<dbReference type="InterPro" id="IPR000439">
    <property type="entry name" value="Ribosomal_eL15"/>
</dbReference>
<evidence type="ECO:0000256" key="1">
    <source>
        <dbReference type="ARBA" id="ARBA00006857"/>
    </source>
</evidence>
<evidence type="ECO:0000256" key="2">
    <source>
        <dbReference type="ARBA" id="ARBA00022980"/>
    </source>
</evidence>
<dbReference type="GO" id="GO:0022625">
    <property type="term" value="C:cytosolic large ribosomal subunit"/>
    <property type="evidence" value="ECO:0007669"/>
    <property type="project" value="TreeGrafter"/>
</dbReference>
<comment type="similarity">
    <text evidence="1 5">Belongs to the eukaryotic ribosomal protein eL15 family.</text>
</comment>
<proteinExistence type="inferred from homology"/>
<dbReference type="PANTHER" id="PTHR11847:SF4">
    <property type="entry name" value="LARGE RIBOSOMAL SUBUNIT PROTEIN EL15"/>
    <property type="match status" value="1"/>
</dbReference>
<dbReference type="EMBL" id="JACDUL010000003">
    <property type="protein sequence ID" value="MBA2862363.1"/>
    <property type="molecule type" value="Genomic_DNA"/>
</dbReference>
<dbReference type="PROSITE" id="PS01194">
    <property type="entry name" value="RIBOSOMAL_L15E"/>
    <property type="match status" value="1"/>
</dbReference>
<dbReference type="GO" id="GO:0003723">
    <property type="term" value="F:RNA binding"/>
    <property type="evidence" value="ECO:0007669"/>
    <property type="project" value="TreeGrafter"/>
</dbReference>
<dbReference type="NCBIfam" id="NF003269">
    <property type="entry name" value="PRK04243.1"/>
    <property type="match status" value="1"/>
</dbReference>
<dbReference type="SMART" id="SM01384">
    <property type="entry name" value="Ribosomal_L15e"/>
    <property type="match status" value="1"/>
</dbReference>
<evidence type="ECO:0000256" key="4">
    <source>
        <dbReference type="ARBA" id="ARBA00035214"/>
    </source>
</evidence>
<accession>A0A7J9PGK6</accession>
<comment type="caution">
    <text evidence="7">The sequence shown here is derived from an EMBL/GenBank/DDBJ whole genome shotgun (WGS) entry which is preliminary data.</text>
</comment>
<name>A0A7J9PGK6_METMI</name>
<evidence type="ECO:0000256" key="3">
    <source>
        <dbReference type="ARBA" id="ARBA00023274"/>
    </source>
</evidence>
<dbReference type="GO" id="GO:0003735">
    <property type="term" value="F:structural constituent of ribosome"/>
    <property type="evidence" value="ECO:0007669"/>
    <property type="project" value="InterPro"/>
</dbReference>
<dbReference type="SUPFAM" id="SSF54189">
    <property type="entry name" value="Ribosomal proteins S24e, L23 and L15e"/>
    <property type="match status" value="1"/>
</dbReference>
<dbReference type="Pfam" id="PF00827">
    <property type="entry name" value="Ribosomal_L15e"/>
    <property type="match status" value="1"/>
</dbReference>
<evidence type="ECO:0000256" key="6">
    <source>
        <dbReference type="SAM" id="MobiDB-lite"/>
    </source>
</evidence>
<dbReference type="GO" id="GO:0002181">
    <property type="term" value="P:cytoplasmic translation"/>
    <property type="evidence" value="ECO:0007669"/>
    <property type="project" value="TreeGrafter"/>
</dbReference>
<organism evidence="7 8">
    <name type="scientific">Methanococcus maripaludis</name>
    <name type="common">Methanococcus deltae</name>
    <dbReference type="NCBI Taxonomy" id="39152"/>
    <lineage>
        <taxon>Archaea</taxon>
        <taxon>Methanobacteriati</taxon>
        <taxon>Methanobacteriota</taxon>
        <taxon>Methanomada group</taxon>
        <taxon>Methanococci</taxon>
        <taxon>Methanococcales</taxon>
        <taxon>Methanococcaceae</taxon>
        <taxon>Methanococcus</taxon>
    </lineage>
</organism>
<evidence type="ECO:0000313" key="8">
    <source>
        <dbReference type="Proteomes" id="UP000533207"/>
    </source>
</evidence>
<dbReference type="AlphaFoldDB" id="A0A7J9PGK6"/>
<dbReference type="InterPro" id="IPR012678">
    <property type="entry name" value="Ribosomal_uL23/eL15/eS24_sf"/>
</dbReference>
<dbReference type="Proteomes" id="UP000533207">
    <property type="component" value="Unassembled WGS sequence"/>
</dbReference>
<keyword evidence="3 5" id="KW-0687">Ribonucleoprotein</keyword>
<dbReference type="InterPro" id="IPR020925">
    <property type="entry name" value="Ribosomal_eL15_CS"/>
</dbReference>
<evidence type="ECO:0000256" key="5">
    <source>
        <dbReference type="HAMAP-Rule" id="MF_00256"/>
    </source>
</evidence>
<gene>
    <name evidence="5" type="primary">rpl15e</name>
    <name evidence="7" type="ORF">HNP90_001244</name>
</gene>
<evidence type="ECO:0000313" key="7">
    <source>
        <dbReference type="EMBL" id="MBA2862363.1"/>
    </source>
</evidence>
<dbReference type="RefSeq" id="WP_012067831.1">
    <property type="nucleotide sequence ID" value="NZ_JACDUL010000003.1"/>
</dbReference>
<sequence length="194" mass="22273">MSMYNYVKEAWKVPANSYVKELQWSRMQDWRKEPSVIRVERPTRIDRARNLGYKAKQGIVVVRVSVRRGGLRKPRPKHSKKPSTLGINKITMAKSIQRIAEERAAKKYPNLEVLNSYWVGQDGKQKWYEVILVDSCHPSIKSDKSYNWLCKGTHKGRATRGLTSAGKKGRGLMYKGKGTEKVRPSVRANSKKAK</sequence>
<reference evidence="7 8" key="1">
    <citation type="submission" date="2020-07" db="EMBL/GenBank/DDBJ databases">
        <title>Genomic Encyclopedia of Type Strains, Phase IV (KMG-V): Genome sequencing to study the core and pangenomes of soil and plant-associated prokaryotes.</title>
        <authorList>
            <person name="Whitman W."/>
        </authorList>
    </citation>
    <scope>NUCLEOTIDE SEQUENCE [LARGE SCALE GENOMIC DNA]</scope>
    <source>
        <strain evidence="7 8">C8</strain>
    </source>
</reference>
<protein>
    <recommendedName>
        <fullName evidence="4 5">Large ribosomal subunit protein eL15</fullName>
    </recommendedName>
</protein>
<dbReference type="FunFam" id="3.40.1120.10:FF:000002">
    <property type="entry name" value="50S ribosomal protein L15e"/>
    <property type="match status" value="1"/>
</dbReference>
<dbReference type="Gene3D" id="3.40.1120.10">
    <property type="entry name" value="Ribosomal protein l15e"/>
    <property type="match status" value="1"/>
</dbReference>
<dbReference type="SMR" id="A0A7J9PGK6"/>
<dbReference type="InterPro" id="IPR020926">
    <property type="entry name" value="Ribosomal_eL15_arc"/>
</dbReference>
<keyword evidence="2 5" id="KW-0689">Ribosomal protein</keyword>
<dbReference type="InterPro" id="IPR024794">
    <property type="entry name" value="Rbsml_eL15_core_dom_sf"/>
</dbReference>
<dbReference type="PANTHER" id="PTHR11847">
    <property type="entry name" value="RIBOSOMAL PROTEIN L15"/>
    <property type="match status" value="1"/>
</dbReference>